<keyword evidence="11" id="KW-0456">Lyase</keyword>
<comment type="catalytic activity">
    <reaction evidence="17">
        <text>15-deoxy-Delta(12,14)-prostaglandin J2 + glutathione = 15-deoxy-Delta(12,14)-prostaglandin J2-S-(R)-glutathione</text>
        <dbReference type="Rhea" id="RHEA:75963"/>
        <dbReference type="ChEBI" id="CHEBI:57925"/>
        <dbReference type="ChEBI" id="CHEBI:85236"/>
        <dbReference type="ChEBI" id="CHEBI:194498"/>
    </reaction>
    <physiologicalReaction direction="left-to-right" evidence="17">
        <dbReference type="Rhea" id="RHEA:75964"/>
    </physiologicalReaction>
</comment>
<dbReference type="PANTHER" id="PTHR10250">
    <property type="entry name" value="MICROSOMAL GLUTATHIONE S-TRANSFERASE"/>
    <property type="match status" value="1"/>
</dbReference>
<dbReference type="InterPro" id="IPR050997">
    <property type="entry name" value="MAPEG"/>
</dbReference>
<name>A0A9P5VRE4_9FUNG</name>
<evidence type="ECO:0000256" key="10">
    <source>
        <dbReference type="ARBA" id="ARBA00023139"/>
    </source>
</evidence>
<dbReference type="GO" id="GO:0005635">
    <property type="term" value="C:nuclear envelope"/>
    <property type="evidence" value="ECO:0007669"/>
    <property type="project" value="TreeGrafter"/>
</dbReference>
<evidence type="ECO:0000256" key="6">
    <source>
        <dbReference type="ARBA" id="ARBA00023002"/>
    </source>
</evidence>
<comment type="caution">
    <text evidence="22">The sequence shown here is derived from an EMBL/GenBank/DDBJ whole genome shotgun (WGS) entry which is preliminary data.</text>
</comment>
<keyword evidence="5 21" id="KW-1133">Transmembrane helix</keyword>
<keyword evidence="12" id="KW-0449">Lipoprotein</keyword>
<comment type="pathway">
    <text evidence="14">Lipid metabolism; arachidonate metabolism.</text>
</comment>
<dbReference type="AlphaFoldDB" id="A0A9P5VRE4"/>
<keyword evidence="4" id="KW-1000">Mitochondrion outer membrane</keyword>
<proteinExistence type="predicted"/>
<keyword evidence="9 21" id="KW-0472">Membrane</keyword>
<evidence type="ECO:0000256" key="5">
    <source>
        <dbReference type="ARBA" id="ARBA00022989"/>
    </source>
</evidence>
<evidence type="ECO:0000256" key="8">
    <source>
        <dbReference type="ARBA" id="ARBA00023128"/>
    </source>
</evidence>
<reference evidence="22" key="1">
    <citation type="journal article" date="2020" name="Fungal Divers.">
        <title>Resolving the Mortierellaceae phylogeny through synthesis of multi-gene phylogenetics and phylogenomics.</title>
        <authorList>
            <person name="Vandepol N."/>
            <person name="Liber J."/>
            <person name="Desiro A."/>
            <person name="Na H."/>
            <person name="Kennedy M."/>
            <person name="Barry K."/>
            <person name="Grigoriev I.V."/>
            <person name="Miller A.N."/>
            <person name="O'Donnell K."/>
            <person name="Stajich J.E."/>
            <person name="Bonito G."/>
        </authorList>
    </citation>
    <scope>NUCLEOTIDE SEQUENCE</scope>
    <source>
        <strain evidence="22">NVP1</strain>
    </source>
</reference>
<dbReference type="Gene3D" id="1.20.120.550">
    <property type="entry name" value="Membrane associated eicosanoid/glutathione metabolism-like domain"/>
    <property type="match status" value="1"/>
</dbReference>
<keyword evidence="3 21" id="KW-0812">Transmembrane</keyword>
<evidence type="ECO:0000256" key="7">
    <source>
        <dbReference type="ARBA" id="ARBA00023098"/>
    </source>
</evidence>
<keyword evidence="2" id="KW-0808">Transferase</keyword>
<keyword evidence="6" id="KW-0560">Oxidoreductase</keyword>
<dbReference type="SUPFAM" id="SSF161084">
    <property type="entry name" value="MAPEG domain-like"/>
    <property type="match status" value="1"/>
</dbReference>
<organism evidence="22 23">
    <name type="scientific">Podila minutissima</name>
    <dbReference type="NCBI Taxonomy" id="64525"/>
    <lineage>
        <taxon>Eukaryota</taxon>
        <taxon>Fungi</taxon>
        <taxon>Fungi incertae sedis</taxon>
        <taxon>Mucoromycota</taxon>
        <taxon>Mortierellomycotina</taxon>
        <taxon>Mortierellomycetes</taxon>
        <taxon>Mortierellales</taxon>
        <taxon>Mortierellaceae</taxon>
        <taxon>Podila</taxon>
    </lineage>
</organism>
<evidence type="ECO:0000256" key="13">
    <source>
        <dbReference type="ARBA" id="ARBA00037884"/>
    </source>
</evidence>
<evidence type="ECO:0000256" key="12">
    <source>
        <dbReference type="ARBA" id="ARBA00023288"/>
    </source>
</evidence>
<evidence type="ECO:0000256" key="16">
    <source>
        <dbReference type="ARBA" id="ARBA00049298"/>
    </source>
</evidence>
<keyword evidence="7" id="KW-0443">Lipid metabolism</keyword>
<keyword evidence="10" id="KW-0564">Palmitate</keyword>
<evidence type="ECO:0000256" key="19">
    <source>
        <dbReference type="ARBA" id="ARBA00075145"/>
    </source>
</evidence>
<dbReference type="FunFam" id="1.20.120.550:FF:000004">
    <property type="entry name" value="Microsomal glutathione S-transferase 3"/>
    <property type="match status" value="1"/>
</dbReference>
<protein>
    <recommendedName>
        <fullName evidence="18">Glutathione S-transferase 3, mitochondrial</fullName>
        <ecNumber evidence="15">4.4.1.20</ecNumber>
    </recommendedName>
    <alternativeName>
        <fullName evidence="19">Glutathione peroxidase MGST3</fullName>
    </alternativeName>
    <alternativeName>
        <fullName evidence="20">LTC4 synthase MGST3</fullName>
    </alternativeName>
</protein>
<evidence type="ECO:0000256" key="14">
    <source>
        <dbReference type="ARBA" id="ARBA00037916"/>
    </source>
</evidence>
<dbReference type="EMBL" id="JAAAUY010000005">
    <property type="protein sequence ID" value="KAF9338256.1"/>
    <property type="molecule type" value="Genomic_DNA"/>
</dbReference>
<comment type="catalytic activity">
    <reaction evidence="16">
        <text>leukotriene C4 = leukotriene A4 + glutathione</text>
        <dbReference type="Rhea" id="RHEA:17617"/>
        <dbReference type="ChEBI" id="CHEBI:57463"/>
        <dbReference type="ChEBI" id="CHEBI:57925"/>
        <dbReference type="ChEBI" id="CHEBI:57973"/>
        <dbReference type="EC" id="4.4.1.20"/>
    </reaction>
    <physiologicalReaction direction="right-to-left" evidence="16">
        <dbReference type="Rhea" id="RHEA:17619"/>
    </physiologicalReaction>
</comment>
<evidence type="ECO:0000256" key="2">
    <source>
        <dbReference type="ARBA" id="ARBA00022679"/>
    </source>
</evidence>
<dbReference type="InterPro" id="IPR001129">
    <property type="entry name" value="Membr-assoc_MAPEG"/>
</dbReference>
<sequence>MVTFTITPEYGYTLAVSIASSVLLTVLGHRVGAYRKIANVPLPSAYADAAEAKVDKKKHLFNCYQRVHQNTLEGYSSFLSTLLIAGLRYPIAAPVLGMIWIAGRIFYSIGYTSGEPNKRIMGAWGHIGDVGLLGLTGKMAWDLVMSA</sequence>
<dbReference type="Proteomes" id="UP000696485">
    <property type="component" value="Unassembled WGS sequence"/>
</dbReference>
<dbReference type="GO" id="GO:0006629">
    <property type="term" value="P:lipid metabolic process"/>
    <property type="evidence" value="ECO:0007669"/>
    <property type="project" value="UniProtKB-KW"/>
</dbReference>
<feature type="transmembrane region" description="Helical" evidence="21">
    <location>
        <begin position="12"/>
        <end position="29"/>
    </location>
</feature>
<dbReference type="GO" id="GO:0005783">
    <property type="term" value="C:endoplasmic reticulum"/>
    <property type="evidence" value="ECO:0007669"/>
    <property type="project" value="TreeGrafter"/>
</dbReference>
<evidence type="ECO:0000256" key="18">
    <source>
        <dbReference type="ARBA" id="ARBA00069748"/>
    </source>
</evidence>
<evidence type="ECO:0000256" key="4">
    <source>
        <dbReference type="ARBA" id="ARBA00022787"/>
    </source>
</evidence>
<evidence type="ECO:0000256" key="21">
    <source>
        <dbReference type="SAM" id="Phobius"/>
    </source>
</evidence>
<evidence type="ECO:0000256" key="15">
    <source>
        <dbReference type="ARBA" id="ARBA00039056"/>
    </source>
</evidence>
<gene>
    <name evidence="22" type="primary">MGST3</name>
    <name evidence="22" type="ORF">BG006_007741</name>
</gene>
<dbReference type="InterPro" id="IPR023352">
    <property type="entry name" value="MAPEG-like_dom_sf"/>
</dbReference>
<dbReference type="EC" id="4.4.1.20" evidence="15"/>
<dbReference type="GO" id="GO:0004602">
    <property type="term" value="F:glutathione peroxidase activity"/>
    <property type="evidence" value="ECO:0007669"/>
    <property type="project" value="TreeGrafter"/>
</dbReference>
<comment type="pathway">
    <text evidence="13">Lipid metabolism; leukotriene C4 biosynthesis.</text>
</comment>
<keyword evidence="8" id="KW-0496">Mitochondrion</keyword>
<evidence type="ECO:0000256" key="3">
    <source>
        <dbReference type="ARBA" id="ARBA00022692"/>
    </source>
</evidence>
<dbReference type="PANTHER" id="PTHR10250:SF26">
    <property type="entry name" value="GLUTATHIONE S-TRANSFERASE 3, MITOCHONDRIAL"/>
    <property type="match status" value="1"/>
</dbReference>
<evidence type="ECO:0000256" key="1">
    <source>
        <dbReference type="ARBA" id="ARBA00004374"/>
    </source>
</evidence>
<comment type="subcellular location">
    <subcellularLocation>
        <location evidence="1">Mitochondrion outer membrane</location>
        <topology evidence="1">Multi-pass membrane protein</topology>
    </subcellularLocation>
</comment>
<dbReference type="GO" id="GO:0004464">
    <property type="term" value="F:leukotriene-C4 synthase activity"/>
    <property type="evidence" value="ECO:0007669"/>
    <property type="project" value="UniProtKB-EC"/>
</dbReference>
<dbReference type="GO" id="GO:0004364">
    <property type="term" value="F:glutathione transferase activity"/>
    <property type="evidence" value="ECO:0007669"/>
    <property type="project" value="TreeGrafter"/>
</dbReference>
<evidence type="ECO:0000256" key="20">
    <source>
        <dbReference type="ARBA" id="ARBA00076908"/>
    </source>
</evidence>
<evidence type="ECO:0000313" key="23">
    <source>
        <dbReference type="Proteomes" id="UP000696485"/>
    </source>
</evidence>
<keyword evidence="23" id="KW-1185">Reference proteome</keyword>
<evidence type="ECO:0000256" key="9">
    <source>
        <dbReference type="ARBA" id="ARBA00023136"/>
    </source>
</evidence>
<evidence type="ECO:0000256" key="11">
    <source>
        <dbReference type="ARBA" id="ARBA00023239"/>
    </source>
</evidence>
<dbReference type="GO" id="GO:0005741">
    <property type="term" value="C:mitochondrial outer membrane"/>
    <property type="evidence" value="ECO:0007669"/>
    <property type="project" value="UniProtKB-SubCell"/>
</dbReference>
<evidence type="ECO:0000313" key="22">
    <source>
        <dbReference type="EMBL" id="KAF9338256.1"/>
    </source>
</evidence>
<evidence type="ECO:0000256" key="17">
    <source>
        <dbReference type="ARBA" id="ARBA00051411"/>
    </source>
</evidence>
<dbReference type="Pfam" id="PF01124">
    <property type="entry name" value="MAPEG"/>
    <property type="match status" value="1"/>
</dbReference>
<accession>A0A9P5VRE4</accession>